<reference evidence="2 3" key="1">
    <citation type="journal article" date="2018" name="Nat. Ecol. Evol.">
        <title>Pezizomycetes genomes reveal the molecular basis of ectomycorrhizal truffle lifestyle.</title>
        <authorList>
            <person name="Murat C."/>
            <person name="Payen T."/>
            <person name="Noel B."/>
            <person name="Kuo A."/>
            <person name="Morin E."/>
            <person name="Chen J."/>
            <person name="Kohler A."/>
            <person name="Krizsan K."/>
            <person name="Balestrini R."/>
            <person name="Da Silva C."/>
            <person name="Montanini B."/>
            <person name="Hainaut M."/>
            <person name="Levati E."/>
            <person name="Barry K.W."/>
            <person name="Belfiori B."/>
            <person name="Cichocki N."/>
            <person name="Clum A."/>
            <person name="Dockter R.B."/>
            <person name="Fauchery L."/>
            <person name="Guy J."/>
            <person name="Iotti M."/>
            <person name="Le Tacon F."/>
            <person name="Lindquist E.A."/>
            <person name="Lipzen A."/>
            <person name="Malagnac F."/>
            <person name="Mello A."/>
            <person name="Molinier V."/>
            <person name="Miyauchi S."/>
            <person name="Poulain J."/>
            <person name="Riccioni C."/>
            <person name="Rubini A."/>
            <person name="Sitrit Y."/>
            <person name="Splivallo R."/>
            <person name="Traeger S."/>
            <person name="Wang M."/>
            <person name="Zifcakova L."/>
            <person name="Wipf D."/>
            <person name="Zambonelli A."/>
            <person name="Paolocci F."/>
            <person name="Nowrousian M."/>
            <person name="Ottonello S."/>
            <person name="Baldrian P."/>
            <person name="Spatafora J.W."/>
            <person name="Henrissat B."/>
            <person name="Nagy L.G."/>
            <person name="Aury J.M."/>
            <person name="Wincker P."/>
            <person name="Grigoriev I.V."/>
            <person name="Bonfante P."/>
            <person name="Martin F.M."/>
        </authorList>
    </citation>
    <scope>NUCLEOTIDE SEQUENCE [LARGE SCALE GENOMIC DNA]</scope>
    <source>
        <strain evidence="2 3">CCBAS932</strain>
    </source>
</reference>
<dbReference type="InParanoid" id="A0A3N4KHK5"/>
<dbReference type="Proteomes" id="UP000277580">
    <property type="component" value="Unassembled WGS sequence"/>
</dbReference>
<dbReference type="OrthoDB" id="5344866at2759"/>
<keyword evidence="3" id="KW-1185">Reference proteome</keyword>
<feature type="region of interest" description="Disordered" evidence="1">
    <location>
        <begin position="170"/>
        <end position="217"/>
    </location>
</feature>
<evidence type="ECO:0000256" key="1">
    <source>
        <dbReference type="SAM" id="MobiDB-lite"/>
    </source>
</evidence>
<evidence type="ECO:0000313" key="3">
    <source>
        <dbReference type="Proteomes" id="UP000277580"/>
    </source>
</evidence>
<feature type="compositionally biased region" description="Acidic residues" evidence="1">
    <location>
        <begin position="997"/>
        <end position="1013"/>
    </location>
</feature>
<evidence type="ECO:0008006" key="4">
    <source>
        <dbReference type="Google" id="ProtNLM"/>
    </source>
</evidence>
<accession>A0A3N4KHK5</accession>
<dbReference type="EMBL" id="ML119146">
    <property type="protein sequence ID" value="RPB09980.1"/>
    <property type="molecule type" value="Genomic_DNA"/>
</dbReference>
<sequence length="1052" mass="121165">MDNCSSSRLSVGLVEPPVSPSAPFSMMRLDSPITPSSSLEDVEYEGEAFKEGWIRGSSDSTEGLNNLGFNTDLSFDESLLTLIDSVPFPGLSPKLGNEDNELGSQGTTYSHLSPSPDFHLARRYTDGWIMNKLKPIWNFTRTPDPKTNQMPLETTQSDHARLCATVATSDRTTASPTAGSQAPAPYTTGINTDKHIYGSSPQKRPREEQPRRPSLSSRCSSCVSLYHHPTTTRQKIFLNHLPVEILLLIFEYAYLYELPRCEHKKHFGEITRRSTTDFLPSHPPTLASESAAASAPSIDELPRLPETLRIYRAKTLLYIALTCRQFNDILWDPYIDHTFWRDAARWCWSWLPEELADVQGLQVVHQSNWRNLVGVFMRSENGLFKQQGGGKGGVESFGGSKTCTQAWLWKDEETKKMLQMKTIQKRRLLMACVQPGPDLFHVSHDAEKGQHTISLNLRGGADYFITIDEYGRFSKKPARLPGGLKRNERSMGYFPPDVFEVEGDRFQLVKVLKRRDRSTAVPPNTNPKAKHHPKPTVEEIVTWDLSCVPEYESDPTATVARCTSKDGWLAFNLFSHRDRDDSSIDLLLDPPLDPPEDQRLFCVQAFGYPGCQTQKGTTTSKENMSEKRRGKMRATDYTPMDLDTEEPQTIFRWRREFEYERAGDFDAARRLHYVICNLQLNSSKAVVLIRWNIRTQSSNEELVDRQFQVLDLKTGATIRVLQFPNLYWDHRHHDMCVAYNELRHKKMSRLFNHMGPDEVMGAGNRCTRIHEDNFILTEDKIISGSHDYCNWVWDLNAEPVSDTKTLVFNAERNDAGVEDPFTVLDDFYWDECQSETATNVPKKENWNTKNERAGWWVRTPNQVMCYWHGIANSIDGRYFAACRPGKMFVWDLEAERKTILGFQNFSNPSNTRWLGRLAAHAQNLKHRLRNWFVWEDVLPEQGLWLLFDDLEVIYLDRDDIFSACGLSSGKRTWQFQKDDFTFSDRDKEIEGRRREDQLDEDEDEDDDYYESDEGSLHGIKRRRTNSFGLESYTEEDCGFMFDNEKEMDEFGR</sequence>
<gene>
    <name evidence="2" type="ORF">P167DRAFT_491664</name>
</gene>
<name>A0A3N4KHK5_9PEZI</name>
<organism evidence="2 3">
    <name type="scientific">Morchella conica CCBAS932</name>
    <dbReference type="NCBI Taxonomy" id="1392247"/>
    <lineage>
        <taxon>Eukaryota</taxon>
        <taxon>Fungi</taxon>
        <taxon>Dikarya</taxon>
        <taxon>Ascomycota</taxon>
        <taxon>Pezizomycotina</taxon>
        <taxon>Pezizomycetes</taxon>
        <taxon>Pezizales</taxon>
        <taxon>Morchellaceae</taxon>
        <taxon>Morchella</taxon>
    </lineage>
</organism>
<proteinExistence type="predicted"/>
<feature type="compositionally biased region" description="Polar residues" evidence="1">
    <location>
        <begin position="170"/>
        <end position="180"/>
    </location>
</feature>
<evidence type="ECO:0000313" key="2">
    <source>
        <dbReference type="EMBL" id="RPB09980.1"/>
    </source>
</evidence>
<feature type="region of interest" description="Disordered" evidence="1">
    <location>
        <begin position="990"/>
        <end position="1013"/>
    </location>
</feature>
<protein>
    <recommendedName>
        <fullName evidence="4">F-box domain-containing protein</fullName>
    </recommendedName>
</protein>
<dbReference type="AlphaFoldDB" id="A0A3N4KHK5"/>